<name>A0A066WB15_TILAU</name>
<dbReference type="AlphaFoldDB" id="A0A066WB15"/>
<sequence>MKHEVVYLVVMCHRAAVGRADACTIKETCIGSLVSHRVRLTGHPPQTPNAEVIHMLAHSDSSRMICIRVLCAYVIIICASPELPPAATCRKAFATLRKWMDEPPSTEHHAFMLPCASSHESSCQEFHVVHVLAKPRSRVGLTGHVTYN</sequence>
<gene>
    <name evidence="1" type="ORF">K437DRAFT_90268</name>
</gene>
<comment type="caution">
    <text evidence="1">The sequence shown here is derived from an EMBL/GenBank/DDBJ whole genome shotgun (WGS) entry which is preliminary data.</text>
</comment>
<accession>A0A066WB15</accession>
<dbReference type="InParanoid" id="A0A066WB15"/>
<dbReference type="GeneID" id="25267925"/>
<evidence type="ECO:0000313" key="2">
    <source>
        <dbReference type="Proteomes" id="UP000027361"/>
    </source>
</evidence>
<protein>
    <submittedName>
        <fullName evidence="1">Uncharacterized protein</fullName>
    </submittedName>
</protein>
<dbReference type="RefSeq" id="XP_013243979.1">
    <property type="nucleotide sequence ID" value="XM_013388525.1"/>
</dbReference>
<reference evidence="1 2" key="1">
    <citation type="submission" date="2014-05" db="EMBL/GenBank/DDBJ databases">
        <title>Draft genome sequence of a rare smut relative, Tilletiaria anomala UBC 951.</title>
        <authorList>
            <consortium name="DOE Joint Genome Institute"/>
            <person name="Toome M."/>
            <person name="Kuo A."/>
            <person name="Henrissat B."/>
            <person name="Lipzen A."/>
            <person name="Tritt A."/>
            <person name="Yoshinaga Y."/>
            <person name="Zane M."/>
            <person name="Barry K."/>
            <person name="Grigoriev I.V."/>
            <person name="Spatafora J.W."/>
            <person name="Aimea M.C."/>
        </authorList>
    </citation>
    <scope>NUCLEOTIDE SEQUENCE [LARGE SCALE GENOMIC DNA]</scope>
    <source>
        <strain evidence="1 2">UBC 951</strain>
    </source>
</reference>
<keyword evidence="2" id="KW-1185">Reference proteome</keyword>
<evidence type="ECO:0000313" key="1">
    <source>
        <dbReference type="EMBL" id="KDN47960.1"/>
    </source>
</evidence>
<dbReference type="Proteomes" id="UP000027361">
    <property type="component" value="Unassembled WGS sequence"/>
</dbReference>
<organism evidence="1 2">
    <name type="scientific">Tilletiaria anomala (strain ATCC 24038 / CBS 436.72 / UBC 951)</name>
    <dbReference type="NCBI Taxonomy" id="1037660"/>
    <lineage>
        <taxon>Eukaryota</taxon>
        <taxon>Fungi</taxon>
        <taxon>Dikarya</taxon>
        <taxon>Basidiomycota</taxon>
        <taxon>Ustilaginomycotina</taxon>
        <taxon>Exobasidiomycetes</taxon>
        <taxon>Georgefischeriales</taxon>
        <taxon>Tilletiariaceae</taxon>
        <taxon>Tilletiaria</taxon>
    </lineage>
</organism>
<proteinExistence type="predicted"/>
<dbReference type="HOGENOM" id="CLU_1760056_0_0_1"/>
<dbReference type="EMBL" id="JMSN01000027">
    <property type="protein sequence ID" value="KDN47960.1"/>
    <property type="molecule type" value="Genomic_DNA"/>
</dbReference>